<dbReference type="InterPro" id="IPR038438">
    <property type="entry name" value="PepN_Ig-like_sf"/>
</dbReference>
<evidence type="ECO:0000259" key="14">
    <source>
        <dbReference type="Pfam" id="PF11940"/>
    </source>
</evidence>
<dbReference type="EMBL" id="JBHRTR010000034">
    <property type="protein sequence ID" value="MFC3229853.1"/>
    <property type="molecule type" value="Genomic_DNA"/>
</dbReference>
<dbReference type="NCBIfam" id="TIGR02414">
    <property type="entry name" value="pepN_proteo"/>
    <property type="match status" value="1"/>
</dbReference>
<dbReference type="PANTHER" id="PTHR46322:SF1">
    <property type="entry name" value="PUROMYCIN-SENSITIVE AMINOPEPTIDASE"/>
    <property type="match status" value="1"/>
</dbReference>
<dbReference type="Gene3D" id="1.25.50.10">
    <property type="entry name" value="Peptidase M1, alanyl aminopeptidase, C-terminal domain"/>
    <property type="match status" value="1"/>
</dbReference>
<sequence>MLDRQDMPAAIRRADYRPPTFTVDAIRLEFDLDPAETIVTAELSLRCLTETAFPLHLDGEDLTLLELSLDGTALDPAQHVDGAGRLVLHELPPRAVLRTRCRIAPEANSRLTGLYLSNGIFCTQCEAQGFRRITFFPDRPDVLATYDVTVRADAGSCPVLLSNGNCVDRQSLPDGRHMARWQDPFPKPSYLFALVAGRLDRLADTFTTRSGRQVDLHLYVEPGQAARAHCAMAALKQSMAWDEARFGLEYDLDIFNIVAVADFNSGAMENKSLNIFNAKYILADEATATDTDMELIEGVVAHEYFHNWTGNRVTCRDWFQLSLKEGLTVFRDQEFTADHRSRAVKRIRDVRTLRARQFPEDAGPLSHPVRPDTYVEINNFYTATVYEKGAEVIRMIHTILGEARFQAGMRLYLGRHDGQAATCEDFVAAMEEASGCDLVQFRRWYSQSGTPRVTAQWHVEGPASGAGPGAGGQALPDGGCLVLTLSQDTPPTADQAEKVPLDIPIRLALLDGEGRPIAAWLEEAADAAPDRSAPGEHLLRLTGPRQRFRFRPAEAQEHAPLPSLNCGFSAPVILHADYGDADDAFLMVRDPDAVNRWEAGQRYATRVLLRMAAAEDPAMAVDGRYVDAFGGLLRDEAMDPSFAAVAMVLPEEGYLADQMAVVDVDGLHAAREAMLRAIALAHRNVLLGMHARLQPARPYRADADQAALRAQRNAALALLGLLTEDAEVQRLVMAHYRDADNMTDRLAALTVLAHHGQEAARNLALADFEERYRGEALVLDKWLAVQAQAPRRDALATVRRLLDHPAFRLSNPNRVYALIGAFAMRNQWRFHAADGGGYAFLAEQVKKLDGLNRQVAARMAGAFGRWQRYDGPRQNLMRAALESIRDMPGLSRDTFEIVNKSLEVGK</sequence>
<dbReference type="InterPro" id="IPR042097">
    <property type="entry name" value="Aminopeptidase_N-like_N_sf"/>
</dbReference>
<dbReference type="InterPro" id="IPR045357">
    <property type="entry name" value="Aminopeptidase_N-like_N"/>
</dbReference>
<dbReference type="InterPro" id="IPR037144">
    <property type="entry name" value="Peptidase_M1_pepN_C_sf"/>
</dbReference>
<keyword evidence="11" id="KW-0482">Metalloprotease</keyword>
<feature type="domain" description="Aminopeptidase N-like N-terminal" evidence="16">
    <location>
        <begin position="119"/>
        <end position="191"/>
    </location>
</feature>
<evidence type="ECO:0000259" key="16">
    <source>
        <dbReference type="Pfam" id="PF17900"/>
    </source>
</evidence>
<dbReference type="Pfam" id="PF01433">
    <property type="entry name" value="Peptidase_M1"/>
    <property type="match status" value="1"/>
</dbReference>
<dbReference type="InterPro" id="IPR012779">
    <property type="entry name" value="Peptidase_M1_pepN"/>
</dbReference>
<dbReference type="InterPro" id="IPR001930">
    <property type="entry name" value="Peptidase_M1"/>
</dbReference>
<comment type="similarity">
    <text evidence="3">Belongs to the peptidase M1 family.</text>
</comment>
<feature type="domain" description="Peptidase M1 alanyl aminopeptidase Ig-like fold" evidence="14">
    <location>
        <begin position="479"/>
        <end position="576"/>
    </location>
</feature>
<evidence type="ECO:0000313" key="17">
    <source>
        <dbReference type="EMBL" id="MFC3229853.1"/>
    </source>
</evidence>
<evidence type="ECO:0000256" key="6">
    <source>
        <dbReference type="ARBA" id="ARBA00022438"/>
    </source>
</evidence>
<evidence type="ECO:0000256" key="8">
    <source>
        <dbReference type="ARBA" id="ARBA00022723"/>
    </source>
</evidence>
<dbReference type="SUPFAM" id="SSF55486">
    <property type="entry name" value="Metalloproteases ('zincins'), catalytic domain"/>
    <property type="match status" value="1"/>
</dbReference>
<comment type="cofactor">
    <cofactor evidence="2">
        <name>Zn(2+)</name>
        <dbReference type="ChEBI" id="CHEBI:29105"/>
    </cofactor>
</comment>
<dbReference type="InterPro" id="IPR014782">
    <property type="entry name" value="Peptidase_M1_dom"/>
</dbReference>
<evidence type="ECO:0000313" key="18">
    <source>
        <dbReference type="Proteomes" id="UP001595528"/>
    </source>
</evidence>
<evidence type="ECO:0000259" key="13">
    <source>
        <dbReference type="Pfam" id="PF01433"/>
    </source>
</evidence>
<feature type="domain" description="Peptidase M1 membrane alanine aminopeptidase" evidence="13">
    <location>
        <begin position="231"/>
        <end position="443"/>
    </location>
</feature>
<evidence type="ECO:0000256" key="12">
    <source>
        <dbReference type="NCBIfam" id="TIGR02414"/>
    </source>
</evidence>
<dbReference type="SUPFAM" id="SSF63737">
    <property type="entry name" value="Leukotriene A4 hydrolase N-terminal domain"/>
    <property type="match status" value="1"/>
</dbReference>
<accession>A0ABV7L5I4</accession>
<evidence type="ECO:0000256" key="11">
    <source>
        <dbReference type="ARBA" id="ARBA00023049"/>
    </source>
</evidence>
<dbReference type="Gene3D" id="3.30.2010.30">
    <property type="match status" value="1"/>
</dbReference>
<evidence type="ECO:0000256" key="9">
    <source>
        <dbReference type="ARBA" id="ARBA00022801"/>
    </source>
</evidence>
<protein>
    <recommendedName>
        <fullName evidence="5 12">Aminopeptidase N</fullName>
        <ecNumber evidence="4 12">3.4.11.2</ecNumber>
    </recommendedName>
</protein>
<evidence type="ECO:0000256" key="3">
    <source>
        <dbReference type="ARBA" id="ARBA00010136"/>
    </source>
</evidence>
<dbReference type="EC" id="3.4.11.2" evidence="4 12"/>
<keyword evidence="6 17" id="KW-0031">Aminopeptidase</keyword>
<organism evidence="17 18">
    <name type="scientific">Marinibaculum pumilum</name>
    <dbReference type="NCBI Taxonomy" id="1766165"/>
    <lineage>
        <taxon>Bacteria</taxon>
        <taxon>Pseudomonadati</taxon>
        <taxon>Pseudomonadota</taxon>
        <taxon>Alphaproteobacteria</taxon>
        <taxon>Rhodospirillales</taxon>
        <taxon>Rhodospirillaceae</taxon>
        <taxon>Marinibaculum</taxon>
    </lineage>
</organism>
<dbReference type="Gene3D" id="2.60.40.1730">
    <property type="entry name" value="tricorn interacting facor f3 domain"/>
    <property type="match status" value="1"/>
</dbReference>
<dbReference type="Gene3D" id="1.10.390.10">
    <property type="entry name" value="Neutral Protease Domain 2"/>
    <property type="match status" value="1"/>
</dbReference>
<evidence type="ECO:0000259" key="15">
    <source>
        <dbReference type="Pfam" id="PF17432"/>
    </source>
</evidence>
<keyword evidence="7" id="KW-0645">Protease</keyword>
<comment type="catalytic activity">
    <reaction evidence="1">
        <text>Release of an N-terminal amino acid, Xaa-|-Yaa- from a peptide, amide or arylamide. Xaa is preferably Ala, but may be most amino acids including Pro (slow action). When a terminal hydrophobic residue is followed by a prolyl residue, the two may be released as an intact Xaa-Pro dipeptide.</text>
        <dbReference type="EC" id="3.4.11.2"/>
    </reaction>
</comment>
<keyword evidence="10" id="KW-0862">Zinc</keyword>
<keyword evidence="8" id="KW-0479">Metal-binding</keyword>
<evidence type="ECO:0000256" key="1">
    <source>
        <dbReference type="ARBA" id="ARBA00000098"/>
    </source>
</evidence>
<dbReference type="RefSeq" id="WP_379904446.1">
    <property type="nucleotide sequence ID" value="NZ_JBHRTR010000034.1"/>
</dbReference>
<dbReference type="GO" id="GO:0016285">
    <property type="term" value="F:alanyl aminopeptidase activity"/>
    <property type="evidence" value="ECO:0007669"/>
    <property type="project" value="UniProtKB-EC"/>
</dbReference>
<dbReference type="PRINTS" id="PR00756">
    <property type="entry name" value="ALADIPTASE"/>
</dbReference>
<dbReference type="Pfam" id="PF17432">
    <property type="entry name" value="DUF3458_C"/>
    <property type="match status" value="1"/>
</dbReference>
<feature type="domain" description="Peptidase M1 alanyl aminopeptidase C-terminal" evidence="15">
    <location>
        <begin position="580"/>
        <end position="903"/>
    </location>
</feature>
<dbReference type="InterPro" id="IPR035414">
    <property type="entry name" value="Peptidase_M1_pepN_Ig-like"/>
</dbReference>
<evidence type="ECO:0000256" key="7">
    <source>
        <dbReference type="ARBA" id="ARBA00022670"/>
    </source>
</evidence>
<keyword evidence="18" id="KW-1185">Reference proteome</keyword>
<evidence type="ECO:0000256" key="4">
    <source>
        <dbReference type="ARBA" id="ARBA00012564"/>
    </source>
</evidence>
<dbReference type="Pfam" id="PF11940">
    <property type="entry name" value="DUF3458"/>
    <property type="match status" value="1"/>
</dbReference>
<dbReference type="Pfam" id="PF17900">
    <property type="entry name" value="Peptidase_M1_N"/>
    <property type="match status" value="1"/>
</dbReference>
<gene>
    <name evidence="17" type="primary">pepN</name>
    <name evidence="17" type="ORF">ACFOGJ_21565</name>
</gene>
<evidence type="ECO:0000256" key="5">
    <source>
        <dbReference type="ARBA" id="ARBA00015611"/>
    </source>
</evidence>
<dbReference type="InterPro" id="IPR024601">
    <property type="entry name" value="Peptidase_M1_pepN_C"/>
</dbReference>
<evidence type="ECO:0000256" key="2">
    <source>
        <dbReference type="ARBA" id="ARBA00001947"/>
    </source>
</evidence>
<name>A0ABV7L5I4_9PROT</name>
<keyword evidence="9 17" id="KW-0378">Hydrolase</keyword>
<dbReference type="PANTHER" id="PTHR46322">
    <property type="entry name" value="PUROMYCIN-SENSITIVE AMINOPEPTIDASE"/>
    <property type="match status" value="1"/>
</dbReference>
<dbReference type="Proteomes" id="UP001595528">
    <property type="component" value="Unassembled WGS sequence"/>
</dbReference>
<reference evidence="18" key="1">
    <citation type="journal article" date="2019" name="Int. J. Syst. Evol. Microbiol.">
        <title>The Global Catalogue of Microorganisms (GCM) 10K type strain sequencing project: providing services to taxonomists for standard genome sequencing and annotation.</title>
        <authorList>
            <consortium name="The Broad Institute Genomics Platform"/>
            <consortium name="The Broad Institute Genome Sequencing Center for Infectious Disease"/>
            <person name="Wu L."/>
            <person name="Ma J."/>
        </authorList>
    </citation>
    <scope>NUCLEOTIDE SEQUENCE [LARGE SCALE GENOMIC DNA]</scope>
    <source>
        <strain evidence="18">KCTC 42964</strain>
    </source>
</reference>
<comment type="caution">
    <text evidence="17">The sequence shown here is derived from an EMBL/GenBank/DDBJ whole genome shotgun (WGS) entry which is preliminary data.</text>
</comment>
<dbReference type="Gene3D" id="2.60.40.1840">
    <property type="match status" value="1"/>
</dbReference>
<dbReference type="CDD" id="cd09600">
    <property type="entry name" value="M1_APN"/>
    <property type="match status" value="1"/>
</dbReference>
<proteinExistence type="inferred from homology"/>
<dbReference type="InterPro" id="IPR027268">
    <property type="entry name" value="Peptidase_M4/M1_CTD_sf"/>
</dbReference>
<evidence type="ECO:0000256" key="10">
    <source>
        <dbReference type="ARBA" id="ARBA00022833"/>
    </source>
</evidence>